<evidence type="ECO:0000256" key="1">
    <source>
        <dbReference type="SAM" id="MobiDB-lite"/>
    </source>
</evidence>
<dbReference type="EMBL" id="JRHA01000002">
    <property type="protein sequence ID" value="PQK11130.1"/>
    <property type="molecule type" value="Genomic_DNA"/>
</dbReference>
<protein>
    <submittedName>
        <fullName evidence="2">Uncharacterized protein</fullName>
    </submittedName>
</protein>
<feature type="compositionally biased region" description="Low complexity" evidence="1">
    <location>
        <begin position="53"/>
        <end position="75"/>
    </location>
</feature>
<proteinExistence type="predicted"/>
<dbReference type="AlphaFoldDB" id="A0A2S7Y4T3"/>
<name>A0A2S7Y4T3_BEABA</name>
<evidence type="ECO:0000313" key="2">
    <source>
        <dbReference type="EMBL" id="PQK11130.1"/>
    </source>
</evidence>
<comment type="caution">
    <text evidence="2">The sequence shown here is derived from an EMBL/GenBank/DDBJ whole genome shotgun (WGS) entry which is preliminary data.</text>
</comment>
<dbReference type="Proteomes" id="UP000237441">
    <property type="component" value="Unassembled WGS sequence"/>
</dbReference>
<sequence length="118" mass="12832">MICSKNVLKLLKKPWASFTLKRTLHNTLSARLTSARALPGTASSAVTLAALSPTRPSTLSTSTSATAPFSSSRPSSARDDTVRYSKDLLISGLHTLHDYGMSDDKIKIQKMNRICLRP</sequence>
<organism evidence="2 3">
    <name type="scientific">Beauveria bassiana</name>
    <name type="common">White muscardine disease fungus</name>
    <name type="synonym">Tritirachium shiotae</name>
    <dbReference type="NCBI Taxonomy" id="176275"/>
    <lineage>
        <taxon>Eukaryota</taxon>
        <taxon>Fungi</taxon>
        <taxon>Dikarya</taxon>
        <taxon>Ascomycota</taxon>
        <taxon>Pezizomycotina</taxon>
        <taxon>Sordariomycetes</taxon>
        <taxon>Hypocreomycetidae</taxon>
        <taxon>Hypocreales</taxon>
        <taxon>Cordycipitaceae</taxon>
        <taxon>Beauveria</taxon>
    </lineage>
</organism>
<reference evidence="2 3" key="1">
    <citation type="submission" date="2016-07" db="EMBL/GenBank/DDBJ databases">
        <title>Comparative genomics of the entomopathogenic fungus Beauveria bassiana.</title>
        <authorList>
            <person name="Valero Jimenez C.A."/>
            <person name="Zwaan B.J."/>
            <person name="Van Kan J.A."/>
            <person name="Takken W."/>
            <person name="Debets A.J."/>
            <person name="Schoustra S.E."/>
            <person name="Koenraadt C.J."/>
        </authorList>
    </citation>
    <scope>NUCLEOTIDE SEQUENCE [LARGE SCALE GENOMIC DNA]</scope>
    <source>
        <strain evidence="2 3">ARSEF 8028</strain>
    </source>
</reference>
<gene>
    <name evidence="2" type="ORF">BB8028_0002g14480</name>
</gene>
<accession>A0A2S7Y4T3</accession>
<evidence type="ECO:0000313" key="3">
    <source>
        <dbReference type="Proteomes" id="UP000237441"/>
    </source>
</evidence>
<feature type="region of interest" description="Disordered" evidence="1">
    <location>
        <begin position="53"/>
        <end position="80"/>
    </location>
</feature>